<proteinExistence type="predicted"/>
<name>A0ABV2T9Z3_9BACT</name>
<protein>
    <submittedName>
        <fullName evidence="1">DUF6048 family protein</fullName>
    </submittedName>
</protein>
<organism evidence="1 2">
    <name type="scientific">Chitinophaga defluvii</name>
    <dbReference type="NCBI Taxonomy" id="3163343"/>
    <lineage>
        <taxon>Bacteria</taxon>
        <taxon>Pseudomonadati</taxon>
        <taxon>Bacteroidota</taxon>
        <taxon>Chitinophagia</taxon>
        <taxon>Chitinophagales</taxon>
        <taxon>Chitinophagaceae</taxon>
        <taxon>Chitinophaga</taxon>
    </lineage>
</organism>
<gene>
    <name evidence="1" type="ORF">ABR189_20745</name>
</gene>
<dbReference type="InterPro" id="IPR046111">
    <property type="entry name" value="DUF6048"/>
</dbReference>
<dbReference type="Pfam" id="PF19515">
    <property type="entry name" value="DUF6048"/>
    <property type="match status" value="1"/>
</dbReference>
<reference evidence="1 2" key="1">
    <citation type="submission" date="2024-06" db="EMBL/GenBank/DDBJ databases">
        <title>Chitinophaga defluvii sp. nov., isolated from municipal sewage.</title>
        <authorList>
            <person name="Zhang L."/>
        </authorList>
    </citation>
    <scope>NUCLEOTIDE SEQUENCE [LARGE SCALE GENOMIC DNA]</scope>
    <source>
        <strain evidence="1 2">H8</strain>
    </source>
</reference>
<dbReference type="RefSeq" id="WP_354662392.1">
    <property type="nucleotide sequence ID" value="NZ_JBEXAC010000002.1"/>
</dbReference>
<accession>A0ABV2T9Z3</accession>
<dbReference type="Proteomes" id="UP001549749">
    <property type="component" value="Unassembled WGS sequence"/>
</dbReference>
<sequence>MSSCFLTLAVQAQKKSATSKKDSVFVKPVVKKPARVNNDTTYMVPGGLRIGLDLSRFVVTAFQPYRKEIAVVADARITSNMYLAGELGYNNTSHSDSNYTYKGNGVYTTVGIDYNFLKKQEPRERHMLYGGIRYGFAHLSYEAPSYTIYNGYWGEKTTGSFPQTNISTHWVELILGMKVEVLTNLFLGWNIREKFLLTNVKDSDFPPIVIPGFGNASKKNSFDVQYTISYNLPLWKVKTTFAKPLISGKSKKEKEPEKKK</sequence>
<dbReference type="EMBL" id="JBEXAC010000002">
    <property type="protein sequence ID" value="MET6999831.1"/>
    <property type="molecule type" value="Genomic_DNA"/>
</dbReference>
<evidence type="ECO:0000313" key="2">
    <source>
        <dbReference type="Proteomes" id="UP001549749"/>
    </source>
</evidence>
<comment type="caution">
    <text evidence="1">The sequence shown here is derived from an EMBL/GenBank/DDBJ whole genome shotgun (WGS) entry which is preliminary data.</text>
</comment>
<evidence type="ECO:0000313" key="1">
    <source>
        <dbReference type="EMBL" id="MET6999831.1"/>
    </source>
</evidence>
<keyword evidence="2" id="KW-1185">Reference proteome</keyword>